<organism evidence="3 4">
    <name type="scientific">Aspergillus heteromorphus CBS 117.55</name>
    <dbReference type="NCBI Taxonomy" id="1448321"/>
    <lineage>
        <taxon>Eukaryota</taxon>
        <taxon>Fungi</taxon>
        <taxon>Dikarya</taxon>
        <taxon>Ascomycota</taxon>
        <taxon>Pezizomycotina</taxon>
        <taxon>Eurotiomycetes</taxon>
        <taxon>Eurotiomycetidae</taxon>
        <taxon>Eurotiales</taxon>
        <taxon>Aspergillaceae</taxon>
        <taxon>Aspergillus</taxon>
        <taxon>Aspergillus subgen. Circumdati</taxon>
    </lineage>
</organism>
<accession>A0A317VMJ5</accession>
<keyword evidence="1" id="KW-0472">Membrane</keyword>
<keyword evidence="1" id="KW-1133">Transmembrane helix</keyword>
<dbReference type="VEuPathDB" id="FungiDB:BO70DRAFT_364424"/>
<proteinExistence type="predicted"/>
<keyword evidence="4" id="KW-1185">Reference proteome</keyword>
<evidence type="ECO:0000313" key="4">
    <source>
        <dbReference type="Proteomes" id="UP000247233"/>
    </source>
</evidence>
<keyword evidence="2" id="KW-0732">Signal</keyword>
<dbReference type="Proteomes" id="UP000247233">
    <property type="component" value="Unassembled WGS sequence"/>
</dbReference>
<evidence type="ECO:0000256" key="2">
    <source>
        <dbReference type="SAM" id="SignalP"/>
    </source>
</evidence>
<sequence>MFKFMFVCLVIGVHSHLTSPPLNLTSSSTLIGGLVFFGVTALFFYLGFAASTNR</sequence>
<dbReference type="GeneID" id="37066042"/>
<evidence type="ECO:0000313" key="3">
    <source>
        <dbReference type="EMBL" id="PWY74451.1"/>
    </source>
</evidence>
<evidence type="ECO:0000256" key="1">
    <source>
        <dbReference type="SAM" id="Phobius"/>
    </source>
</evidence>
<name>A0A317VMJ5_9EURO</name>
<keyword evidence="1" id="KW-0812">Transmembrane</keyword>
<protein>
    <submittedName>
        <fullName evidence="3">Uncharacterized protein</fullName>
    </submittedName>
</protein>
<reference evidence="3 4" key="1">
    <citation type="submission" date="2016-12" db="EMBL/GenBank/DDBJ databases">
        <title>The genomes of Aspergillus section Nigri reveals drivers in fungal speciation.</title>
        <authorList>
            <consortium name="DOE Joint Genome Institute"/>
            <person name="Vesth T.C."/>
            <person name="Nybo J."/>
            <person name="Theobald S."/>
            <person name="Brandl J."/>
            <person name="Frisvad J.C."/>
            <person name="Nielsen K.F."/>
            <person name="Lyhne E.K."/>
            <person name="Kogle M.E."/>
            <person name="Kuo A."/>
            <person name="Riley R."/>
            <person name="Clum A."/>
            <person name="Nolan M."/>
            <person name="Lipzen A."/>
            <person name="Salamov A."/>
            <person name="Henrissat B."/>
            <person name="Wiebenga A."/>
            <person name="De Vries R.P."/>
            <person name="Grigoriev I.V."/>
            <person name="Mortensen U.H."/>
            <person name="Andersen M.R."/>
            <person name="Baker S.E."/>
        </authorList>
    </citation>
    <scope>NUCLEOTIDE SEQUENCE [LARGE SCALE GENOMIC DNA]</scope>
    <source>
        <strain evidence="3 4">CBS 117.55</strain>
    </source>
</reference>
<comment type="caution">
    <text evidence="3">The sequence shown here is derived from an EMBL/GenBank/DDBJ whole genome shotgun (WGS) entry which is preliminary data.</text>
</comment>
<dbReference type="RefSeq" id="XP_025397098.1">
    <property type="nucleotide sequence ID" value="XM_025543805.1"/>
</dbReference>
<feature type="signal peptide" evidence="2">
    <location>
        <begin position="1"/>
        <end position="15"/>
    </location>
</feature>
<feature type="transmembrane region" description="Helical" evidence="1">
    <location>
        <begin position="31"/>
        <end position="50"/>
    </location>
</feature>
<feature type="chain" id="PRO_5016370020" evidence="2">
    <location>
        <begin position="16"/>
        <end position="54"/>
    </location>
</feature>
<gene>
    <name evidence="3" type="ORF">BO70DRAFT_364424</name>
</gene>
<dbReference type="EMBL" id="MSFL01000023">
    <property type="protein sequence ID" value="PWY74451.1"/>
    <property type="molecule type" value="Genomic_DNA"/>
</dbReference>
<dbReference type="AlphaFoldDB" id="A0A317VMJ5"/>